<evidence type="ECO:0000256" key="6">
    <source>
        <dbReference type="PROSITE-ProRule" id="PRU10141"/>
    </source>
</evidence>
<dbReference type="InterPro" id="IPR036322">
    <property type="entry name" value="WD40_repeat_dom_sf"/>
</dbReference>
<feature type="repeat" description="WD" evidence="5">
    <location>
        <begin position="1388"/>
        <end position="1429"/>
    </location>
</feature>
<evidence type="ECO:0000256" key="5">
    <source>
        <dbReference type="PROSITE-ProRule" id="PRU00221"/>
    </source>
</evidence>
<keyword evidence="3 6" id="KW-0547">Nucleotide-binding</keyword>
<feature type="repeat" description="WD" evidence="5">
    <location>
        <begin position="1208"/>
        <end position="1249"/>
    </location>
</feature>
<dbReference type="CDD" id="cd00200">
    <property type="entry name" value="WD40"/>
    <property type="match status" value="2"/>
</dbReference>
<dbReference type="Gene3D" id="3.30.200.20">
    <property type="entry name" value="Phosphorylase Kinase, domain 1"/>
    <property type="match status" value="1"/>
</dbReference>
<protein>
    <recommendedName>
        <fullName evidence="7">Protein kinase domain-containing protein</fullName>
    </recommendedName>
</protein>
<dbReference type="PROSITE" id="PS00107">
    <property type="entry name" value="PROTEIN_KINASE_ATP"/>
    <property type="match status" value="1"/>
</dbReference>
<evidence type="ECO:0000313" key="8">
    <source>
        <dbReference type="EMBL" id="ETX05926.1"/>
    </source>
</evidence>
<dbReference type="Gene3D" id="1.10.510.10">
    <property type="entry name" value="Transferase(Phosphotransferase) domain 1"/>
    <property type="match status" value="1"/>
</dbReference>
<dbReference type="InterPro" id="IPR056829">
    <property type="entry name" value="Beta-prop_TEP1_2nd"/>
</dbReference>
<dbReference type="Gene3D" id="2.130.10.10">
    <property type="entry name" value="YVTN repeat-like/Quinoprotein amine dehydrogenase"/>
    <property type="match status" value="6"/>
</dbReference>
<name>W4M7N5_9BACT</name>
<evidence type="ECO:0000256" key="2">
    <source>
        <dbReference type="ARBA" id="ARBA00022737"/>
    </source>
</evidence>
<dbReference type="InterPro" id="IPR011009">
    <property type="entry name" value="Kinase-like_dom_sf"/>
</dbReference>
<dbReference type="HOGENOM" id="CLU_002352_1_0_7"/>
<dbReference type="SUPFAM" id="SSF56112">
    <property type="entry name" value="Protein kinase-like (PK-like)"/>
    <property type="match status" value="1"/>
</dbReference>
<feature type="repeat" description="WD" evidence="5">
    <location>
        <begin position="1343"/>
        <end position="1384"/>
    </location>
</feature>
<dbReference type="InterPro" id="IPR017441">
    <property type="entry name" value="Protein_kinase_ATP_BS"/>
</dbReference>
<dbReference type="InterPro" id="IPR008271">
    <property type="entry name" value="Ser/Thr_kinase_AS"/>
</dbReference>
<dbReference type="EMBL" id="AZHX01000833">
    <property type="protein sequence ID" value="ETX05926.1"/>
    <property type="molecule type" value="Genomic_DNA"/>
</dbReference>
<evidence type="ECO:0000256" key="4">
    <source>
        <dbReference type="ARBA" id="ARBA00022840"/>
    </source>
</evidence>
<feature type="repeat" description="WD" evidence="5">
    <location>
        <begin position="1298"/>
        <end position="1339"/>
    </location>
</feature>
<keyword evidence="2" id="KW-0677">Repeat</keyword>
<gene>
    <name evidence="8" type="ORF">ETSY2_20165</name>
</gene>
<feature type="repeat" description="WD" evidence="5">
    <location>
        <begin position="1163"/>
        <end position="1204"/>
    </location>
</feature>
<proteinExistence type="predicted"/>
<dbReference type="CDD" id="cd14014">
    <property type="entry name" value="STKc_PknB_like"/>
    <property type="match status" value="1"/>
</dbReference>
<keyword evidence="1 5" id="KW-0853">WD repeat</keyword>
<evidence type="ECO:0000313" key="9">
    <source>
        <dbReference type="Proteomes" id="UP000019140"/>
    </source>
</evidence>
<dbReference type="Pfam" id="PF20703">
    <property type="entry name" value="nSTAND1"/>
    <property type="match status" value="1"/>
</dbReference>
<feature type="repeat" description="WD" evidence="5">
    <location>
        <begin position="1433"/>
        <end position="1474"/>
    </location>
</feature>
<dbReference type="InterPro" id="IPR049052">
    <property type="entry name" value="nSTAND1"/>
</dbReference>
<dbReference type="PROSITE" id="PS00108">
    <property type="entry name" value="PROTEIN_KINASE_ST"/>
    <property type="match status" value="1"/>
</dbReference>
<feature type="repeat" description="WD" evidence="5">
    <location>
        <begin position="1118"/>
        <end position="1159"/>
    </location>
</feature>
<dbReference type="GO" id="GO:0005524">
    <property type="term" value="F:ATP binding"/>
    <property type="evidence" value="ECO:0007669"/>
    <property type="project" value="UniProtKB-UniRule"/>
</dbReference>
<dbReference type="PATRIC" id="fig|1429439.4.peg.3428"/>
<dbReference type="GO" id="GO:0004672">
    <property type="term" value="F:protein kinase activity"/>
    <property type="evidence" value="ECO:0007669"/>
    <property type="project" value="InterPro"/>
</dbReference>
<feature type="binding site" evidence="6">
    <location>
        <position position="88"/>
    </location>
    <ligand>
        <name>ATP</name>
        <dbReference type="ChEBI" id="CHEBI:30616"/>
    </ligand>
</feature>
<dbReference type="PROSITE" id="PS00678">
    <property type="entry name" value="WD_REPEATS_1"/>
    <property type="match status" value="9"/>
</dbReference>
<evidence type="ECO:0000259" key="7">
    <source>
        <dbReference type="PROSITE" id="PS50011"/>
    </source>
</evidence>
<feature type="repeat" description="WD" evidence="5">
    <location>
        <begin position="983"/>
        <end position="1024"/>
    </location>
</feature>
<evidence type="ECO:0000256" key="1">
    <source>
        <dbReference type="ARBA" id="ARBA00022574"/>
    </source>
</evidence>
<feature type="repeat" description="WD" evidence="5">
    <location>
        <begin position="1073"/>
        <end position="1114"/>
    </location>
</feature>
<dbReference type="PROSITE" id="PS50082">
    <property type="entry name" value="WD_REPEATS_2"/>
    <property type="match status" value="12"/>
</dbReference>
<dbReference type="Proteomes" id="UP000019140">
    <property type="component" value="Unassembled WGS sequence"/>
</dbReference>
<dbReference type="PANTHER" id="PTHR22847:SF637">
    <property type="entry name" value="WD REPEAT DOMAIN 5B"/>
    <property type="match status" value="1"/>
</dbReference>
<organism evidence="8 9">
    <name type="scientific">Candidatus Entotheonella gemina</name>
    <dbReference type="NCBI Taxonomy" id="1429439"/>
    <lineage>
        <taxon>Bacteria</taxon>
        <taxon>Pseudomonadati</taxon>
        <taxon>Nitrospinota/Tectimicrobiota group</taxon>
        <taxon>Candidatus Tectimicrobiota</taxon>
        <taxon>Candidatus Entotheonellia</taxon>
        <taxon>Candidatus Entotheonellales</taxon>
        <taxon>Candidatus Entotheonellaceae</taxon>
        <taxon>Candidatus Entotheonella</taxon>
    </lineage>
</organism>
<dbReference type="PANTHER" id="PTHR22847">
    <property type="entry name" value="WD40 REPEAT PROTEIN"/>
    <property type="match status" value="1"/>
</dbReference>
<keyword evidence="4 6" id="KW-0067">ATP-binding</keyword>
<comment type="caution">
    <text evidence="8">The sequence shown here is derived from an EMBL/GenBank/DDBJ whole genome shotgun (WGS) entry which is preliminary data.</text>
</comment>
<dbReference type="InterPro" id="IPR015943">
    <property type="entry name" value="WD40/YVTN_repeat-like_dom_sf"/>
</dbReference>
<dbReference type="SMART" id="SM00220">
    <property type="entry name" value="S_TKc"/>
    <property type="match status" value="1"/>
</dbReference>
<dbReference type="PROSITE" id="PS50011">
    <property type="entry name" value="PROTEIN_KINASE_DOM"/>
    <property type="match status" value="1"/>
</dbReference>
<dbReference type="InterPro" id="IPR027417">
    <property type="entry name" value="P-loop_NTPase"/>
</dbReference>
<reference evidence="8 9" key="1">
    <citation type="journal article" date="2014" name="Nature">
        <title>An environmental bacterial taxon with a large and distinct metabolic repertoire.</title>
        <authorList>
            <person name="Wilson M.C."/>
            <person name="Mori T."/>
            <person name="Ruckert C."/>
            <person name="Uria A.R."/>
            <person name="Helf M.J."/>
            <person name="Takada K."/>
            <person name="Gernert C."/>
            <person name="Steffens U.A."/>
            <person name="Heycke N."/>
            <person name="Schmitt S."/>
            <person name="Rinke C."/>
            <person name="Helfrich E.J."/>
            <person name="Brachmann A.O."/>
            <person name="Gurgui C."/>
            <person name="Wakimoto T."/>
            <person name="Kracht M."/>
            <person name="Crusemann M."/>
            <person name="Hentschel U."/>
            <person name="Abe I."/>
            <person name="Matsunaga S."/>
            <person name="Kalinowski J."/>
            <person name="Takeyama H."/>
            <person name="Piel J."/>
        </authorList>
    </citation>
    <scope>NUCLEOTIDE SEQUENCE [LARGE SCALE GENOMIC DNA]</scope>
    <source>
        <strain evidence="9">TSY2</strain>
    </source>
</reference>
<dbReference type="InterPro" id="IPR000719">
    <property type="entry name" value="Prot_kinase_dom"/>
</dbReference>
<feature type="repeat" description="WD" evidence="5">
    <location>
        <begin position="1028"/>
        <end position="1069"/>
    </location>
</feature>
<dbReference type="PROSITE" id="PS50294">
    <property type="entry name" value="WD_REPEATS_REGION"/>
    <property type="match status" value="12"/>
</dbReference>
<sequence length="1506" mass="166261">MLCAQLATLPPTERLVAIEAMRERGEEDTTVLSLVALHFALPPQPDRIRTGERIGNVILGDLIGVGGMGVVYHAQQELSPMTRDVAVKLMSSSLMALSSGELADPFIAEIKMLVTLEYADIVRIYDGGLYEEPITREQFPFLVMEFVRDGKFITEYVAEHRLSLRERLVLFSRVCMAVHRVHGHRILHRDLKPANILVDRDGKPFVIDFGLAQAYDALLPSGHQCAGSGTPAYMSPEQVSRGYGPMSPKSDAYALGVILYELLTGQRPYHIPREVSYDELRRIITQTEPPLIGTHHEELRGELEDVTSNALAKYPENRLSVKTLGDRIDQYLQTQRIRQILLDGQLPLRSHYDPKGVLKTSSVLRTGICPYRGLETFQIEHADFFYGREAITDWLLSKLRPVPGTVEAQRFLAIIGPSGSGKSSVAHAGLLAALQQGSLPQSDQWIFVLSRPLSNPLERLALALAADPIIREHLPVLGDVINMLRTEPATLHRIAGLALHGALHKRRLMILVDQFEELFTLCQDDLLRVAFIENLLHAASAPGGQTIVIVTMRADFYARCAVYPPLAVALSEQQVLVGPMAPAELRRAIEEPARLSGCTFESGLVDMLMEDVRHQAGALPLLQDVLQALWERRDGQYLTQTAYAAIRGVSGALEQRANQLYERFERAEQELCRRIFLRLTQPGEGTEDTKRRVSIDELRMLEGGGADVERVIRQLADTRLVTTGSSGRHDDRGFVEVAHEALLQRWTKLRTWLDGDREGLRIQRRLTQAALEWDYHGQDDAYLYRGARLIEAEDYVSTHDDGLTPLERRFLQASQTLRDREAAEATERQQRLRRRAVIATSAGTLAMLLALISVLFLVQRQHAYQLAEEKRLEAERQTHILTIERIIAQGRVELTSHPLLSVLLASEAVKRAQHHNLRLAEAETFLWEALTHVGGYGLGDHGSPVWSVAISSDSRMAASGSRDGNVRLWALEAANPSATVQVLSGHAAAVWTVAMSADGRWLVSGSADRSVRLWDLSSTDVIASSRVLKGHTSAVQTIAISPDSRWLVSGSADAQLRLWDLRASDPLSTSRTLSGHTSAVLTVAISPDSRMAASGSRDGNVRLWALGAANPSATVQVLSGHAAAVWTVAMSADGRWLVSGSRDRTVRLWDVTAPHPAMTSLSLQGHSTAVHSLAMSADGRWLLSGSRDHTIRLWDLTAPNTAAAARIIEDHTSAFSAVALSPEGRLAVSGGRDGNLHLWDLTRPNRTSATHILPGHTAAVEALAVSSDGRWLVSGSRDRTIRLWDLTAPDITTSARVLSGHKGAVWDVTMSADDRWLISGSADHSVRLWDLTAADPAESPRILRGHTSAVLTVAISSDGRWLVSGSRDRTIRLWDLTAPDITTSARVLSGHKGAVWDVTMSADDRWLISGSADHSVRLWDLTTADPAESPRILRGHISAVLAVIANPDNQRLITGGEDGMLYLWPLHVKDSLEYARKVVGRNFTPKEWRQYFSEETYQKTFTLPNE</sequence>
<dbReference type="SUPFAM" id="SSF52540">
    <property type="entry name" value="P-loop containing nucleoside triphosphate hydrolases"/>
    <property type="match status" value="1"/>
</dbReference>
<dbReference type="SMART" id="SM00320">
    <property type="entry name" value="WD40"/>
    <property type="match status" value="12"/>
</dbReference>
<dbReference type="InterPro" id="IPR019775">
    <property type="entry name" value="WD40_repeat_CS"/>
</dbReference>
<feature type="repeat" description="WD" evidence="5">
    <location>
        <begin position="1253"/>
        <end position="1294"/>
    </location>
</feature>
<dbReference type="InterPro" id="IPR001680">
    <property type="entry name" value="WD40_rpt"/>
</dbReference>
<dbReference type="Pfam" id="PF00400">
    <property type="entry name" value="WD40"/>
    <property type="match status" value="7"/>
</dbReference>
<accession>W4M7N5</accession>
<dbReference type="PRINTS" id="PR00320">
    <property type="entry name" value="GPROTEINBRPT"/>
</dbReference>
<dbReference type="Pfam" id="PF25047">
    <property type="entry name" value="Beta-prop_TEP1_2nd"/>
    <property type="match status" value="1"/>
</dbReference>
<keyword evidence="9" id="KW-1185">Reference proteome</keyword>
<evidence type="ECO:0000256" key="3">
    <source>
        <dbReference type="ARBA" id="ARBA00022741"/>
    </source>
</evidence>
<dbReference type="InterPro" id="IPR020472">
    <property type="entry name" value="WD40_PAC1"/>
</dbReference>
<feature type="repeat" description="WD" evidence="5">
    <location>
        <begin position="938"/>
        <end position="979"/>
    </location>
</feature>
<dbReference type="SUPFAM" id="SSF50978">
    <property type="entry name" value="WD40 repeat-like"/>
    <property type="match status" value="2"/>
</dbReference>
<dbReference type="Pfam" id="PF00069">
    <property type="entry name" value="Pkinase"/>
    <property type="match status" value="1"/>
</dbReference>
<feature type="domain" description="Protein kinase" evidence="7">
    <location>
        <begin position="57"/>
        <end position="332"/>
    </location>
</feature>